<dbReference type="AlphaFoldDB" id="A0A2P2J0Q5"/>
<proteinExistence type="predicted"/>
<evidence type="ECO:0000313" key="1">
    <source>
        <dbReference type="EMBL" id="MBW87043.1"/>
    </source>
</evidence>
<dbReference type="EMBL" id="GGEC01006560">
    <property type="protein sequence ID" value="MBW87043.1"/>
    <property type="molecule type" value="Transcribed_RNA"/>
</dbReference>
<accession>A0A2P2J0Q5</accession>
<organism evidence="1">
    <name type="scientific">Rhizophora mucronata</name>
    <name type="common">Asiatic mangrove</name>
    <dbReference type="NCBI Taxonomy" id="61149"/>
    <lineage>
        <taxon>Eukaryota</taxon>
        <taxon>Viridiplantae</taxon>
        <taxon>Streptophyta</taxon>
        <taxon>Embryophyta</taxon>
        <taxon>Tracheophyta</taxon>
        <taxon>Spermatophyta</taxon>
        <taxon>Magnoliopsida</taxon>
        <taxon>eudicotyledons</taxon>
        <taxon>Gunneridae</taxon>
        <taxon>Pentapetalae</taxon>
        <taxon>rosids</taxon>
        <taxon>fabids</taxon>
        <taxon>Malpighiales</taxon>
        <taxon>Rhizophoraceae</taxon>
        <taxon>Rhizophora</taxon>
    </lineage>
</organism>
<sequence length="40" mass="4684">MSSELQFLVRSDLCPGFVSFFSWFRTFECIVFGNLCQADR</sequence>
<name>A0A2P2J0Q5_RHIMU</name>
<reference evidence="1" key="1">
    <citation type="submission" date="2018-02" db="EMBL/GenBank/DDBJ databases">
        <title>Rhizophora mucronata_Transcriptome.</title>
        <authorList>
            <person name="Meera S.P."/>
            <person name="Sreeshan A."/>
            <person name="Augustine A."/>
        </authorList>
    </citation>
    <scope>NUCLEOTIDE SEQUENCE</scope>
    <source>
        <tissue evidence="1">Leaf</tissue>
    </source>
</reference>
<protein>
    <submittedName>
        <fullName evidence="1">Uncharacterized protein</fullName>
    </submittedName>
</protein>